<keyword evidence="2" id="KW-1185">Reference proteome</keyword>
<dbReference type="OrthoDB" id="3828189at2759"/>
<proteinExistence type="predicted"/>
<dbReference type="InterPro" id="IPR022085">
    <property type="entry name" value="OpdG"/>
</dbReference>
<comment type="caution">
    <text evidence="1">The sequence shown here is derived from an EMBL/GenBank/DDBJ whole genome shotgun (WGS) entry which is preliminary data.</text>
</comment>
<reference evidence="1 2" key="1">
    <citation type="submission" date="2017-03" db="EMBL/GenBank/DDBJ databases">
        <title>Genomes of endolithic fungi from Antarctica.</title>
        <authorList>
            <person name="Coleine C."/>
            <person name="Masonjones S."/>
            <person name="Stajich J.E."/>
        </authorList>
    </citation>
    <scope>NUCLEOTIDE SEQUENCE [LARGE SCALE GENOMIC DNA]</scope>
    <source>
        <strain evidence="1 2">CCFEE 5184</strain>
    </source>
</reference>
<dbReference type="AlphaFoldDB" id="A0A4U0XCW3"/>
<evidence type="ECO:0000313" key="1">
    <source>
        <dbReference type="EMBL" id="TKA74001.1"/>
    </source>
</evidence>
<dbReference type="PANTHER" id="PTHR38797">
    <property type="entry name" value="NUCLEAR PORE COMPLEX PROTEIN NUP85-RELATED"/>
    <property type="match status" value="1"/>
</dbReference>
<dbReference type="PANTHER" id="PTHR38797:SF4">
    <property type="entry name" value="NUCLEAR PORE COMPLEX PROTEIN NUP85"/>
    <property type="match status" value="1"/>
</dbReference>
<dbReference type="InterPro" id="IPR053204">
    <property type="entry name" value="Oxopyrrolidines_Biosynth-assoc"/>
</dbReference>
<accession>A0A4U0XCW3</accession>
<protein>
    <submittedName>
        <fullName evidence="1">Uncharacterized protein</fullName>
    </submittedName>
</protein>
<dbReference type="Proteomes" id="UP000309340">
    <property type="component" value="Unassembled WGS sequence"/>
</dbReference>
<dbReference type="EMBL" id="NAJQ01000243">
    <property type="protein sequence ID" value="TKA74001.1"/>
    <property type="molecule type" value="Genomic_DNA"/>
</dbReference>
<dbReference type="Pfam" id="PF12311">
    <property type="entry name" value="DUF3632"/>
    <property type="match status" value="1"/>
</dbReference>
<organism evidence="1 2">
    <name type="scientific">Friedmanniomyces simplex</name>
    <dbReference type="NCBI Taxonomy" id="329884"/>
    <lineage>
        <taxon>Eukaryota</taxon>
        <taxon>Fungi</taxon>
        <taxon>Dikarya</taxon>
        <taxon>Ascomycota</taxon>
        <taxon>Pezizomycotina</taxon>
        <taxon>Dothideomycetes</taxon>
        <taxon>Dothideomycetidae</taxon>
        <taxon>Mycosphaerellales</taxon>
        <taxon>Teratosphaeriaceae</taxon>
        <taxon>Friedmanniomyces</taxon>
    </lineage>
</organism>
<name>A0A4U0XCW3_9PEZI</name>
<evidence type="ECO:0000313" key="2">
    <source>
        <dbReference type="Proteomes" id="UP000309340"/>
    </source>
</evidence>
<sequence length="298" mass="34022">MDTEDHAPSSRPQYNKKVGEVIASRREHTLDILPTESVENHCITIWSDVQATSTQWREYHYSLLDLKEHLAFFWWRFFTVGMSISSALDQQRLLHLLATIKQVGHLSPNGTPPLPDTEEPQGRLWVDLPFFQSTLIDTMDSTFRGQRETVPYHGLQEWRNLNMLAARLSVSQTHDLRPCAVLAMRDVLEEEIVVTAVMLEVVDMWLATCGYWLEEMTAYSLVVQKRYFEPAAVSEGLIYPKKRVSIAPGRLAKEAGIDSDNVGLSRWRFWRSKLQFLATSDMALSPSAVSALSHMAEI</sequence>
<gene>
    <name evidence="1" type="ORF">B0A55_07741</name>
</gene>